<gene>
    <name evidence="2" type="ORF">K0O23_15210</name>
</gene>
<evidence type="ECO:0000313" key="2">
    <source>
        <dbReference type="EMBL" id="MBW7468424.1"/>
    </source>
</evidence>
<dbReference type="Gene3D" id="2.60.40.2700">
    <property type="match status" value="1"/>
</dbReference>
<dbReference type="Proteomes" id="UP000813018">
    <property type="component" value="Unassembled WGS sequence"/>
</dbReference>
<accession>A0ABS7CX58</accession>
<dbReference type="Pfam" id="PF18962">
    <property type="entry name" value="Por_Secre_tail"/>
    <property type="match status" value="1"/>
</dbReference>
<reference evidence="2 3" key="1">
    <citation type="journal article" date="2016" name="Int. J. Syst. Evol. Microbiol.">
        <title>Pontibacter aydingkolensis sp. nov., isolated from soil of a salt lake.</title>
        <authorList>
            <person name="Osman G."/>
            <person name="Zhang T."/>
            <person name="Lou K."/>
            <person name="Gao Y."/>
            <person name="Chang W."/>
            <person name="Lin Q."/>
            <person name="Yang H.M."/>
            <person name="Huo X.D."/>
            <person name="Wang N."/>
        </authorList>
    </citation>
    <scope>NUCLEOTIDE SEQUENCE [LARGE SCALE GENOMIC DNA]</scope>
    <source>
        <strain evidence="2 3">KACC 19255</strain>
    </source>
</reference>
<dbReference type="InterPro" id="IPR026444">
    <property type="entry name" value="Secre_tail"/>
</dbReference>
<organism evidence="2 3">
    <name type="scientific">Pontibacter aydingkolensis</name>
    <dbReference type="NCBI Taxonomy" id="1911536"/>
    <lineage>
        <taxon>Bacteria</taxon>
        <taxon>Pseudomonadati</taxon>
        <taxon>Bacteroidota</taxon>
        <taxon>Cytophagia</taxon>
        <taxon>Cytophagales</taxon>
        <taxon>Hymenobacteraceae</taxon>
        <taxon>Pontibacter</taxon>
    </lineage>
</organism>
<dbReference type="Gene3D" id="2.120.10.30">
    <property type="entry name" value="TolB, C-terminal domain"/>
    <property type="match status" value="1"/>
</dbReference>
<feature type="domain" description="Secretion system C-terminal sorting" evidence="1">
    <location>
        <begin position="831"/>
        <end position="905"/>
    </location>
</feature>
<comment type="caution">
    <text evidence="2">The sequence shown here is derived from an EMBL/GenBank/DDBJ whole genome shotgun (WGS) entry which is preliminary data.</text>
</comment>
<sequence length="907" mass="97814">MAQTLHAHSNLCLYFKVFRKTDYFGHSNLKALLILVFLTLVSTTGVAQYSQQWVTPPILSGSDPYEEFSTQAVDKQQNLITATYNGTFRTDTRIAILKHNPNGQKLWSSVYSDDASIWDTPTDIKLDGAGNIYLLGWSQLSNEDETGKAFVAKYSAAGQKLWAQSAGIQRIDKHAFTVSQSGEVYVIETVQQSVGSASQIRKLDTNGNTAWTANFIGTDGKGGIPSALELDGKGSLLVGGTIEEREPGSMPVYYARLVKYSTQSGAKTFTGQYQATGLQNRMDYETMEQVLVAPSGNVYLVSQQSGLYVYQVILYKISEAGALNWLKTVGNTEESTYMKSVLSADEQVTLLSKELKYRDVWDYFLTAFNTQGQRQYYHTYNDYIPDTRNIRRVVPESIGLSANGNVALIGSRDYIEKPPAWYMNPTFIEPPRETIIVYNTIGEETWKETSGDDTDARSNGLALDFISASSFYLAGRLVENSELVAAKYNSCGDFTVSAGQDKTICQGGEVRLEATAAATYSWSPATGLSSTTVANPIASPAQTTTYTLTTTNADGCTATTQVTVTVNPLPAASITTEGGTTICQGSSLVLKANTEGGITGYQWFRNGTEINGATGNNYTASASGAYTVRTSNGNCSQVSAPTEVTVTPAITNNIILQNQSICTGTNAQALVGETPTGGNGTYTYQWQRSTNGTDFSNAAGATSKNFEPGALQSTTWFRRVVVTGACTSISQPVKITVNPLPTVTLNAFAETCQTATPFALTGGSPAGGSYSGKGISNGMFNPSVAGAGTHTVTYTYTSPEGCQASTTQTVVVASCSVTSIDEDELKQPVSVYPNPTTGKVYIQMEMPSKSAVEVRITDVSGRVIYSKAYQQQLKLEETLQLDKQPRGVYLLQITTSEGVIQRRIVLQ</sequence>
<dbReference type="InterPro" id="IPR011042">
    <property type="entry name" value="6-blade_b-propeller_TolB-like"/>
</dbReference>
<dbReference type="RefSeq" id="WP_219878297.1">
    <property type="nucleotide sequence ID" value="NZ_JAHYXK010000014.1"/>
</dbReference>
<dbReference type="NCBIfam" id="TIGR04183">
    <property type="entry name" value="Por_Secre_tail"/>
    <property type="match status" value="1"/>
</dbReference>
<proteinExistence type="predicted"/>
<dbReference type="EMBL" id="JAHYXK010000014">
    <property type="protein sequence ID" value="MBW7468424.1"/>
    <property type="molecule type" value="Genomic_DNA"/>
</dbReference>
<name>A0ABS7CX58_9BACT</name>
<protein>
    <submittedName>
        <fullName evidence="2">T9SS type A sorting domain-containing protein</fullName>
    </submittedName>
</protein>
<evidence type="ECO:0000313" key="3">
    <source>
        <dbReference type="Proteomes" id="UP000813018"/>
    </source>
</evidence>
<keyword evidence="3" id="KW-1185">Reference proteome</keyword>
<dbReference type="SUPFAM" id="SSF101898">
    <property type="entry name" value="NHL repeat"/>
    <property type="match status" value="1"/>
</dbReference>
<evidence type="ECO:0000259" key="1">
    <source>
        <dbReference type="Pfam" id="PF18962"/>
    </source>
</evidence>
<dbReference type="InterPro" id="IPR013783">
    <property type="entry name" value="Ig-like_fold"/>
</dbReference>
<dbReference type="Gene3D" id="2.60.40.3080">
    <property type="match status" value="1"/>
</dbReference>
<dbReference type="InterPro" id="IPR036179">
    <property type="entry name" value="Ig-like_dom_sf"/>
</dbReference>
<dbReference type="Gene3D" id="2.60.40.10">
    <property type="entry name" value="Immunoglobulins"/>
    <property type="match status" value="2"/>
</dbReference>
<dbReference type="SUPFAM" id="SSF48726">
    <property type="entry name" value="Immunoglobulin"/>
    <property type="match status" value="1"/>
</dbReference>